<feature type="domain" description="DUF8033" evidence="1">
    <location>
        <begin position="1"/>
        <end position="71"/>
    </location>
</feature>
<evidence type="ECO:0000313" key="4">
    <source>
        <dbReference type="EMBL" id="CAB5229424.1"/>
    </source>
</evidence>
<dbReference type="EMBL" id="LR797402">
    <property type="protein sequence ID" value="CAB4214085.1"/>
    <property type="molecule type" value="Genomic_DNA"/>
</dbReference>
<proteinExistence type="predicted"/>
<name>A0A6J5QGP7_9CAUD</name>
<evidence type="ECO:0000313" key="3">
    <source>
        <dbReference type="EMBL" id="CAB4214085.1"/>
    </source>
</evidence>
<evidence type="ECO:0000259" key="1">
    <source>
        <dbReference type="Pfam" id="PF26096"/>
    </source>
</evidence>
<organism evidence="2">
    <name type="scientific">uncultured Caudovirales phage</name>
    <dbReference type="NCBI Taxonomy" id="2100421"/>
    <lineage>
        <taxon>Viruses</taxon>
        <taxon>Duplodnaviria</taxon>
        <taxon>Heunggongvirae</taxon>
        <taxon>Uroviricota</taxon>
        <taxon>Caudoviricetes</taxon>
        <taxon>Peduoviridae</taxon>
        <taxon>Maltschvirus</taxon>
        <taxon>Maltschvirus maltsch</taxon>
    </lineage>
</organism>
<dbReference type="InterPro" id="IPR058346">
    <property type="entry name" value="DUF8033"/>
</dbReference>
<dbReference type="EMBL" id="LR797046">
    <property type="protein sequence ID" value="CAB4183513.1"/>
    <property type="molecule type" value="Genomic_DNA"/>
</dbReference>
<evidence type="ECO:0000313" key="2">
    <source>
        <dbReference type="EMBL" id="CAB4183513.1"/>
    </source>
</evidence>
<reference evidence="2" key="1">
    <citation type="submission" date="2020-05" db="EMBL/GenBank/DDBJ databases">
        <authorList>
            <person name="Chiriac C."/>
            <person name="Salcher M."/>
            <person name="Ghai R."/>
            <person name="Kavagutti S V."/>
        </authorList>
    </citation>
    <scope>NUCLEOTIDE SEQUENCE</scope>
</reference>
<accession>A0A6J5QGP7</accession>
<dbReference type="EMBL" id="LR798402">
    <property type="protein sequence ID" value="CAB5229424.1"/>
    <property type="molecule type" value="Genomic_DNA"/>
</dbReference>
<sequence>MKVKNMESAKGNIVPNQFIITDGDVEYFQSYKTIIAKYVDGQVYLDATHWDYSRTTSKYLNQFLNATSKEVRERVAMGDYPLINLNGGSK</sequence>
<dbReference type="Pfam" id="PF26096">
    <property type="entry name" value="DUF8033"/>
    <property type="match status" value="1"/>
</dbReference>
<gene>
    <name evidence="2" type="ORF">UFOVP1103_42</name>
    <name evidence="3" type="ORF">UFOVP1464_15</name>
    <name evidence="4" type="ORF">UFOVP1553_47</name>
</gene>
<protein>
    <recommendedName>
        <fullName evidence="1">DUF8033 domain-containing protein</fullName>
    </recommendedName>
</protein>